<evidence type="ECO:0000256" key="1">
    <source>
        <dbReference type="SAM" id="Phobius"/>
    </source>
</evidence>
<organism evidence="3 4">
    <name type="scientific">Shewanella dokdonensis</name>
    <dbReference type="NCBI Taxonomy" id="712036"/>
    <lineage>
        <taxon>Bacteria</taxon>
        <taxon>Pseudomonadati</taxon>
        <taxon>Pseudomonadota</taxon>
        <taxon>Gammaproteobacteria</taxon>
        <taxon>Alteromonadales</taxon>
        <taxon>Shewanellaceae</taxon>
        <taxon>Shewanella</taxon>
    </lineage>
</organism>
<dbReference type="RefSeq" id="WP_213682227.1">
    <property type="nucleotide sequence ID" value="NZ_CP074572.1"/>
</dbReference>
<keyword evidence="1" id="KW-1133">Transmembrane helix</keyword>
<dbReference type="Proteomes" id="UP000676428">
    <property type="component" value="Chromosome"/>
</dbReference>
<protein>
    <submittedName>
        <fullName evidence="3">Lasso peptide biosynthesis B2 protein</fullName>
    </submittedName>
</protein>
<name>A0ABX8DI53_9GAMM</name>
<reference evidence="3 4" key="1">
    <citation type="journal article" date="2012" name="Int. J. Syst. Evol. Microbiol.">
        <title>Shewanella dokdonensis sp. nov., isolated from seawater.</title>
        <authorList>
            <person name="Sung H.R."/>
            <person name="Yoon J.H."/>
            <person name="Ghim S.Y."/>
        </authorList>
    </citation>
    <scope>NUCLEOTIDE SEQUENCE [LARGE SCALE GENOMIC DNA]</scope>
    <source>
        <strain evidence="3 4">DSM 23626</strain>
    </source>
</reference>
<dbReference type="InterPro" id="IPR032708">
    <property type="entry name" value="McjB_C"/>
</dbReference>
<dbReference type="NCBIfam" id="NF033537">
    <property type="entry name" value="lasso_biosyn_B2"/>
    <property type="match status" value="1"/>
</dbReference>
<accession>A0ABX8DI53</accession>
<feature type="domain" description="Microcin J25-processing protein McjB C-terminal" evidence="2">
    <location>
        <begin position="59"/>
        <end position="142"/>
    </location>
</feature>
<dbReference type="InterPro" id="IPR053521">
    <property type="entry name" value="McjB-like"/>
</dbReference>
<sequence>MTSAWIKFLRQSLFIQCWAIPTWLLLGLSKLAIFRLSFRKLAPRLGILQAKGYWIPLISEKQRLRAKQISKLVQGIAPYTPWESNCFPQAITARFLLGLYGIPGALYFGLCRDAGQIKAHAWVCSGSVRVTGGYSFNQFTVVGAYLFTLKMS</sequence>
<keyword evidence="1" id="KW-0472">Membrane</keyword>
<evidence type="ECO:0000313" key="3">
    <source>
        <dbReference type="EMBL" id="QVK23607.1"/>
    </source>
</evidence>
<evidence type="ECO:0000259" key="2">
    <source>
        <dbReference type="Pfam" id="PF13471"/>
    </source>
</evidence>
<keyword evidence="1" id="KW-0812">Transmembrane</keyword>
<dbReference type="Pfam" id="PF13471">
    <property type="entry name" value="Transglut_core3"/>
    <property type="match status" value="1"/>
</dbReference>
<feature type="transmembrane region" description="Helical" evidence="1">
    <location>
        <begin position="13"/>
        <end position="34"/>
    </location>
</feature>
<keyword evidence="4" id="KW-1185">Reference proteome</keyword>
<evidence type="ECO:0000313" key="4">
    <source>
        <dbReference type="Proteomes" id="UP000676428"/>
    </source>
</evidence>
<dbReference type="EMBL" id="CP074572">
    <property type="protein sequence ID" value="QVK23607.1"/>
    <property type="molecule type" value="Genomic_DNA"/>
</dbReference>
<gene>
    <name evidence="3" type="ORF">KHX94_02420</name>
</gene>
<proteinExistence type="predicted"/>